<gene>
    <name evidence="2" type="ORF">K443DRAFT_9188</name>
</gene>
<dbReference type="AlphaFoldDB" id="A0A0C9XAK4"/>
<proteinExistence type="predicted"/>
<dbReference type="HOGENOM" id="CLU_1938495_0_0_1"/>
<dbReference type="STRING" id="1095629.A0A0C9XAK4"/>
<dbReference type="EMBL" id="KN838669">
    <property type="protein sequence ID" value="KIJ98453.1"/>
    <property type="molecule type" value="Genomic_DNA"/>
</dbReference>
<dbReference type="Proteomes" id="UP000054477">
    <property type="component" value="Unassembled WGS sequence"/>
</dbReference>
<organism evidence="2 3">
    <name type="scientific">Laccaria amethystina LaAM-08-1</name>
    <dbReference type="NCBI Taxonomy" id="1095629"/>
    <lineage>
        <taxon>Eukaryota</taxon>
        <taxon>Fungi</taxon>
        <taxon>Dikarya</taxon>
        <taxon>Basidiomycota</taxon>
        <taxon>Agaricomycotina</taxon>
        <taxon>Agaricomycetes</taxon>
        <taxon>Agaricomycetidae</taxon>
        <taxon>Agaricales</taxon>
        <taxon>Agaricineae</taxon>
        <taxon>Hydnangiaceae</taxon>
        <taxon>Laccaria</taxon>
    </lineage>
</organism>
<keyword evidence="3" id="KW-1185">Reference proteome</keyword>
<feature type="compositionally biased region" description="Polar residues" evidence="1">
    <location>
        <begin position="15"/>
        <end position="27"/>
    </location>
</feature>
<evidence type="ECO:0000256" key="1">
    <source>
        <dbReference type="SAM" id="MobiDB-lite"/>
    </source>
</evidence>
<name>A0A0C9XAK4_9AGAR</name>
<reference evidence="3" key="2">
    <citation type="submission" date="2015-01" db="EMBL/GenBank/DDBJ databases">
        <title>Evolutionary Origins and Diversification of the Mycorrhizal Mutualists.</title>
        <authorList>
            <consortium name="DOE Joint Genome Institute"/>
            <consortium name="Mycorrhizal Genomics Consortium"/>
            <person name="Kohler A."/>
            <person name="Kuo A."/>
            <person name="Nagy L.G."/>
            <person name="Floudas D."/>
            <person name="Copeland A."/>
            <person name="Barry K.W."/>
            <person name="Cichocki N."/>
            <person name="Veneault-Fourrey C."/>
            <person name="LaButti K."/>
            <person name="Lindquist E.A."/>
            <person name="Lipzen A."/>
            <person name="Lundell T."/>
            <person name="Morin E."/>
            <person name="Murat C."/>
            <person name="Riley R."/>
            <person name="Ohm R."/>
            <person name="Sun H."/>
            <person name="Tunlid A."/>
            <person name="Henrissat B."/>
            <person name="Grigoriev I.V."/>
            <person name="Hibbett D.S."/>
            <person name="Martin F."/>
        </authorList>
    </citation>
    <scope>NUCLEOTIDE SEQUENCE [LARGE SCALE GENOMIC DNA]</scope>
    <source>
        <strain evidence="3">LaAM-08-1</strain>
    </source>
</reference>
<evidence type="ECO:0000313" key="3">
    <source>
        <dbReference type="Proteomes" id="UP000054477"/>
    </source>
</evidence>
<accession>A0A0C9XAK4</accession>
<feature type="region of interest" description="Disordered" evidence="1">
    <location>
        <begin position="1"/>
        <end position="27"/>
    </location>
</feature>
<protein>
    <submittedName>
        <fullName evidence="2">Uncharacterized protein</fullName>
    </submittedName>
</protein>
<evidence type="ECO:0000313" key="2">
    <source>
        <dbReference type="EMBL" id="KIJ98453.1"/>
    </source>
</evidence>
<reference evidence="2 3" key="1">
    <citation type="submission" date="2014-04" db="EMBL/GenBank/DDBJ databases">
        <authorList>
            <consortium name="DOE Joint Genome Institute"/>
            <person name="Kuo A."/>
            <person name="Kohler A."/>
            <person name="Nagy L.G."/>
            <person name="Floudas D."/>
            <person name="Copeland A."/>
            <person name="Barry K.W."/>
            <person name="Cichocki N."/>
            <person name="Veneault-Fourrey C."/>
            <person name="LaButti K."/>
            <person name="Lindquist E.A."/>
            <person name="Lipzen A."/>
            <person name="Lundell T."/>
            <person name="Morin E."/>
            <person name="Murat C."/>
            <person name="Sun H."/>
            <person name="Tunlid A."/>
            <person name="Henrissat B."/>
            <person name="Grigoriev I.V."/>
            <person name="Hibbett D.S."/>
            <person name="Martin F."/>
            <person name="Nordberg H.P."/>
            <person name="Cantor M.N."/>
            <person name="Hua S.X."/>
        </authorList>
    </citation>
    <scope>NUCLEOTIDE SEQUENCE [LARGE SCALE GENOMIC DNA]</scope>
    <source>
        <strain evidence="2 3">LaAM-08-1</strain>
    </source>
</reference>
<sequence>MKVIHKAQSRHETRVSQTSANKDTASTDAQHVLSPIDQILSPNGWVAALCHDPICENHLYYINIAPQPKRNIKFACVIPLNGFRCPNGILETIKISFANEAAVICGMDWAEYNGFFIFSNHWQTRDIEGD</sequence>